<dbReference type="Proteomes" id="UP000286921">
    <property type="component" value="Unassembled WGS sequence"/>
</dbReference>
<keyword evidence="2" id="KW-1185">Reference proteome</keyword>
<proteinExistence type="predicted"/>
<comment type="caution">
    <text evidence="1">The sequence shown here is derived from an EMBL/GenBank/DDBJ whole genome shotgun (WGS) entry which is preliminary data.</text>
</comment>
<sequence length="187" mass="20952">MSHRSVSDLPSPRAVDFDFTKKPEFQNLRQPARISLFQPPSNFPDSMFEPLEPHDATDSYFRAKVRFPATRDCNGDWAFLNMLLSKAIRRISFGGPIRNVNTYYYKDESALTPGALMLLTAHRVREGWVQVDISSSGGSLIATAYALCGSVHLSEGPMRPLGSPIPLRTRLNRAATEKFQDPFSDQS</sequence>
<gene>
    <name evidence="1" type="ORF">AAWM_10499</name>
</gene>
<name>A0A401L7W6_ASPAW</name>
<accession>A0A401L7W6</accession>
<reference evidence="1 2" key="1">
    <citation type="submission" date="2016-09" db="EMBL/GenBank/DDBJ databases">
        <title>Aspergillus awamori IFM 58123T.</title>
        <authorList>
            <person name="Kusuya Y."/>
            <person name="Shimizu M."/>
            <person name="Takahashi H."/>
            <person name="Yaguchi T."/>
        </authorList>
    </citation>
    <scope>NUCLEOTIDE SEQUENCE [LARGE SCALE GENOMIC DNA]</scope>
    <source>
        <strain evidence="1 2">IFM 58123</strain>
    </source>
</reference>
<protein>
    <recommendedName>
        <fullName evidence="3">Thioesterase domain-containing protein</fullName>
    </recommendedName>
</protein>
<organism evidence="1 2">
    <name type="scientific">Aspergillus awamori</name>
    <name type="common">Black koji mold</name>
    <dbReference type="NCBI Taxonomy" id="105351"/>
    <lineage>
        <taxon>Eukaryota</taxon>
        <taxon>Fungi</taxon>
        <taxon>Dikarya</taxon>
        <taxon>Ascomycota</taxon>
        <taxon>Pezizomycotina</taxon>
        <taxon>Eurotiomycetes</taxon>
        <taxon>Eurotiomycetidae</taxon>
        <taxon>Eurotiales</taxon>
        <taxon>Aspergillaceae</taxon>
        <taxon>Aspergillus</taxon>
    </lineage>
</organism>
<evidence type="ECO:0000313" key="1">
    <source>
        <dbReference type="EMBL" id="GCB27614.1"/>
    </source>
</evidence>
<dbReference type="AlphaFoldDB" id="A0A401L7W6"/>
<evidence type="ECO:0000313" key="2">
    <source>
        <dbReference type="Proteomes" id="UP000286921"/>
    </source>
</evidence>
<evidence type="ECO:0008006" key="3">
    <source>
        <dbReference type="Google" id="ProtNLM"/>
    </source>
</evidence>
<dbReference type="EMBL" id="BDHI01000029">
    <property type="protein sequence ID" value="GCB27614.1"/>
    <property type="molecule type" value="Genomic_DNA"/>
</dbReference>